<dbReference type="AlphaFoldDB" id="A0A9Q1K802"/>
<evidence type="ECO:0000256" key="2">
    <source>
        <dbReference type="SAM" id="MobiDB-lite"/>
    </source>
</evidence>
<reference evidence="3" key="1">
    <citation type="submission" date="2022-04" db="EMBL/GenBank/DDBJ databases">
        <title>Carnegiea gigantea Genome sequencing and assembly v2.</title>
        <authorList>
            <person name="Copetti D."/>
            <person name="Sanderson M.J."/>
            <person name="Burquez A."/>
            <person name="Wojciechowski M.F."/>
        </authorList>
    </citation>
    <scope>NUCLEOTIDE SEQUENCE</scope>
    <source>
        <strain evidence="3">SGP5-SGP5p</strain>
        <tissue evidence="3">Aerial part</tissue>
    </source>
</reference>
<name>A0A9Q1K802_9CARY</name>
<sequence>MNGEKTPTTEEVDQLLQSMKKMKRTGNGRSQGDTTAAEGETMDMDLGSPRVPETSEERNDNILHEQTRSYRDMLQQNNPNLNMDMRTNPIWREATYKDLTYGSWMLVQKPPRRRAHRNHGPAGNRDTTGHGPIQEEQRMEPNRVSTRTDGDSNLESSVMTTNLQRQQDHGSKFRALTEIDLNCVAEATLNENLSLQEREVNNKEDSLPTLEETAGMADMAEDQDHHDPENHGDKENIPTAIPEMDHIPVEPSRLAAYLGQLDTVHSGPRNAPRNLSPPVYSPPTNPPTQHNDADTEASRGSVNRPGPRARTTPPNMTGSRAFTRPTPSQPPGGHWRPTREMAPNRVTNRGMGLDRTNSDNAPQMDFATDSPGRTADQPNRLTPKAFI</sequence>
<comment type="caution">
    <text evidence="3">The sequence shown here is derived from an EMBL/GenBank/DDBJ whole genome shotgun (WGS) entry which is preliminary data.</text>
</comment>
<proteinExistence type="predicted"/>
<evidence type="ECO:0000256" key="1">
    <source>
        <dbReference type="SAM" id="Coils"/>
    </source>
</evidence>
<feature type="compositionally biased region" description="Basic and acidic residues" evidence="2">
    <location>
        <begin position="53"/>
        <end position="62"/>
    </location>
</feature>
<evidence type="ECO:0000313" key="4">
    <source>
        <dbReference type="Proteomes" id="UP001153076"/>
    </source>
</evidence>
<keyword evidence="1" id="KW-0175">Coiled coil</keyword>
<organism evidence="3 4">
    <name type="scientific">Carnegiea gigantea</name>
    <dbReference type="NCBI Taxonomy" id="171969"/>
    <lineage>
        <taxon>Eukaryota</taxon>
        <taxon>Viridiplantae</taxon>
        <taxon>Streptophyta</taxon>
        <taxon>Embryophyta</taxon>
        <taxon>Tracheophyta</taxon>
        <taxon>Spermatophyta</taxon>
        <taxon>Magnoliopsida</taxon>
        <taxon>eudicotyledons</taxon>
        <taxon>Gunneridae</taxon>
        <taxon>Pentapetalae</taxon>
        <taxon>Caryophyllales</taxon>
        <taxon>Cactineae</taxon>
        <taxon>Cactaceae</taxon>
        <taxon>Cactoideae</taxon>
        <taxon>Echinocereeae</taxon>
        <taxon>Carnegiea</taxon>
    </lineage>
</organism>
<feature type="coiled-coil region" evidence="1">
    <location>
        <begin position="186"/>
        <end position="213"/>
    </location>
</feature>
<keyword evidence="4" id="KW-1185">Reference proteome</keyword>
<accession>A0A9Q1K802</accession>
<feature type="region of interest" description="Disordered" evidence="2">
    <location>
        <begin position="1"/>
        <end position="62"/>
    </location>
</feature>
<feature type="region of interest" description="Disordered" evidence="2">
    <location>
        <begin position="111"/>
        <end position="155"/>
    </location>
</feature>
<protein>
    <submittedName>
        <fullName evidence="3">Uncharacterized protein</fullName>
    </submittedName>
</protein>
<dbReference type="Proteomes" id="UP001153076">
    <property type="component" value="Unassembled WGS sequence"/>
</dbReference>
<feature type="region of interest" description="Disordered" evidence="2">
    <location>
        <begin position="263"/>
        <end position="387"/>
    </location>
</feature>
<gene>
    <name evidence="3" type="ORF">Cgig2_008975</name>
</gene>
<feature type="compositionally biased region" description="Basic and acidic residues" evidence="2">
    <location>
        <begin position="133"/>
        <end position="150"/>
    </location>
</feature>
<evidence type="ECO:0000313" key="3">
    <source>
        <dbReference type="EMBL" id="KAJ8438488.1"/>
    </source>
</evidence>
<dbReference type="EMBL" id="JAKOGI010000252">
    <property type="protein sequence ID" value="KAJ8438488.1"/>
    <property type="molecule type" value="Genomic_DNA"/>
</dbReference>